<dbReference type="PROSITE" id="PS50011">
    <property type="entry name" value="PROTEIN_KINASE_DOM"/>
    <property type="match status" value="1"/>
</dbReference>
<dbReference type="InterPro" id="IPR008271">
    <property type="entry name" value="Ser/Thr_kinase_AS"/>
</dbReference>
<dbReference type="SUPFAM" id="SSF52129">
    <property type="entry name" value="Caspase-like"/>
    <property type="match status" value="1"/>
</dbReference>
<evidence type="ECO:0000256" key="2">
    <source>
        <dbReference type="ARBA" id="ARBA00022527"/>
    </source>
</evidence>
<evidence type="ECO:0000256" key="1">
    <source>
        <dbReference type="ARBA" id="ARBA00012513"/>
    </source>
</evidence>
<dbReference type="InterPro" id="IPR029030">
    <property type="entry name" value="Caspase-like_dom_sf"/>
</dbReference>
<comment type="caution">
    <text evidence="8">The sequence shown here is derived from an EMBL/GenBank/DDBJ whole genome shotgun (WGS) entry which is preliminary data.</text>
</comment>
<dbReference type="SMART" id="SM00220">
    <property type="entry name" value="S_TKc"/>
    <property type="match status" value="1"/>
</dbReference>
<dbReference type="GO" id="GO:0005524">
    <property type="term" value="F:ATP binding"/>
    <property type="evidence" value="ECO:0007669"/>
    <property type="project" value="UniProtKB-KW"/>
</dbReference>
<name>A0A1W9Z2Y7_MYCBA</name>
<protein>
    <recommendedName>
        <fullName evidence="1">non-specific serine/threonine protein kinase</fullName>
        <ecNumber evidence="1">2.7.11.1</ecNumber>
    </recommendedName>
</protein>
<dbReference type="Proteomes" id="UP000192366">
    <property type="component" value="Unassembled WGS sequence"/>
</dbReference>
<dbReference type="EC" id="2.7.11.1" evidence="1"/>
<evidence type="ECO:0000313" key="9">
    <source>
        <dbReference type="Proteomes" id="UP000192366"/>
    </source>
</evidence>
<keyword evidence="2" id="KW-0723">Serine/threonine-protein kinase</keyword>
<dbReference type="InterPro" id="IPR011600">
    <property type="entry name" value="Pept_C14_caspase"/>
</dbReference>
<dbReference type="OrthoDB" id="5622056at2"/>
<accession>A0A1W9Z2Y7</accession>
<dbReference type="PANTHER" id="PTHR43289">
    <property type="entry name" value="MITOGEN-ACTIVATED PROTEIN KINASE KINASE KINASE 20-RELATED"/>
    <property type="match status" value="1"/>
</dbReference>
<keyword evidence="9" id="KW-1185">Reference proteome</keyword>
<evidence type="ECO:0000313" key="8">
    <source>
        <dbReference type="EMBL" id="ORA06706.1"/>
    </source>
</evidence>
<evidence type="ECO:0000256" key="4">
    <source>
        <dbReference type="ARBA" id="ARBA00022741"/>
    </source>
</evidence>
<dbReference type="Gene3D" id="3.40.50.1460">
    <property type="match status" value="1"/>
</dbReference>
<dbReference type="STRING" id="564198.BST17_03430"/>
<dbReference type="PANTHER" id="PTHR43289:SF6">
    <property type="entry name" value="SERINE_THREONINE-PROTEIN KINASE NEKL-3"/>
    <property type="match status" value="1"/>
</dbReference>
<dbReference type="GO" id="GO:0004197">
    <property type="term" value="F:cysteine-type endopeptidase activity"/>
    <property type="evidence" value="ECO:0007669"/>
    <property type="project" value="InterPro"/>
</dbReference>
<dbReference type="InterPro" id="IPR011009">
    <property type="entry name" value="Kinase-like_dom_sf"/>
</dbReference>
<dbReference type="GO" id="GO:0006508">
    <property type="term" value="P:proteolysis"/>
    <property type="evidence" value="ECO:0007669"/>
    <property type="project" value="InterPro"/>
</dbReference>
<keyword evidence="4" id="KW-0547">Nucleotide-binding</keyword>
<evidence type="ECO:0000259" key="7">
    <source>
        <dbReference type="PROSITE" id="PS50011"/>
    </source>
</evidence>
<dbReference type="CDD" id="cd14014">
    <property type="entry name" value="STKc_PknB_like"/>
    <property type="match status" value="1"/>
</dbReference>
<sequence>MSRRDAVIVGIDQYRGAPLFGCVNDARDIAECLSFEQYSYNCVTLFDQQATRSEVLQTLGERAYGADGGGGTLLFYFAGHGEVLGDQAHLVTFDAQPHDPGISLAHLGQLMESASNAYDHVIVLLDSCHSGSAYNWVSGRPLRAGDVHRNLRSVNESRCILAACRPEQEAQELAGHGAFTSKLVSGLLGGAVNGHGDVTVLGLYDYVSGIFGDGEQMPVFKGDIAGTVILGSGFEPAPNAAVDDDEANQIVSRGRHMLDDYDYLQQRELSDSIHRDTEGLANCAAELETIVKWFDANEKGRGALATNSQWSHMRDMIRSHVGSVTPISAGQRTRAGTLRGKLGTGGFGNVWNVEDGDTTSAYKIYHPSELHDEIKVERFKNGYGNMRKLEHPRIVRVRDLTLAPLGIVMDYIEGSNLRDSYLDRSDEALCLKLMKEIAETVEHAHGRGVKHRDIKPENIIIKYGEEGDPEPFLTDFDLAYHQTNRTMTAMYGVGGVLNYAAPEQLHTPTAAAARSPAVDVYSLAQLMFYIVTAEDPASDDAEKNRTRLARATNNWADPRAVRILNELYDQSTQRDPADRPQSVAEVLRQIAKAEAYVLAETGDDRISEDRIVERIAHSYRGYGNYSLSGQEITMLSLSGQVAISIISKGRSTNRTDQIDIELELSVTGAIPVASFTTGANARRLLNQKLDRIVQRFDLVERHAGNRGAFQTFIVVRNVALSTDGVVRVVEILSECVSCVDGA</sequence>
<organism evidence="8 9">
    <name type="scientific">Mycolicibacterium bacteremicum</name>
    <name type="common">Mycobacterium bacteremicum</name>
    <dbReference type="NCBI Taxonomy" id="564198"/>
    <lineage>
        <taxon>Bacteria</taxon>
        <taxon>Bacillati</taxon>
        <taxon>Actinomycetota</taxon>
        <taxon>Actinomycetes</taxon>
        <taxon>Mycobacteriales</taxon>
        <taxon>Mycobacteriaceae</taxon>
        <taxon>Mycolicibacterium</taxon>
    </lineage>
</organism>
<dbReference type="InterPro" id="IPR000719">
    <property type="entry name" value="Prot_kinase_dom"/>
</dbReference>
<evidence type="ECO:0000256" key="3">
    <source>
        <dbReference type="ARBA" id="ARBA00022679"/>
    </source>
</evidence>
<dbReference type="RefSeq" id="WP_083055524.1">
    <property type="nucleotide sequence ID" value="NZ_JACKVM010000008.1"/>
</dbReference>
<dbReference type="Gene3D" id="1.10.510.10">
    <property type="entry name" value="Transferase(Phosphotransferase) domain 1"/>
    <property type="match status" value="1"/>
</dbReference>
<dbReference type="AlphaFoldDB" id="A0A1W9Z2Y7"/>
<gene>
    <name evidence="8" type="ORF">BST17_03430</name>
</gene>
<evidence type="ECO:0000256" key="5">
    <source>
        <dbReference type="ARBA" id="ARBA00022777"/>
    </source>
</evidence>
<evidence type="ECO:0000256" key="6">
    <source>
        <dbReference type="ARBA" id="ARBA00022840"/>
    </source>
</evidence>
<feature type="domain" description="Protein kinase" evidence="7">
    <location>
        <begin position="336"/>
        <end position="597"/>
    </location>
</feature>
<keyword evidence="5" id="KW-0418">Kinase</keyword>
<reference evidence="8 9" key="1">
    <citation type="submission" date="2017-02" db="EMBL/GenBank/DDBJ databases">
        <title>The new phylogeny of genus Mycobacterium.</title>
        <authorList>
            <person name="Tortoli E."/>
            <person name="Trovato A."/>
            <person name="Cirillo D.M."/>
        </authorList>
    </citation>
    <scope>NUCLEOTIDE SEQUENCE [LARGE SCALE GENOMIC DNA]</scope>
    <source>
        <strain evidence="8 9">DSM 45578</strain>
    </source>
</reference>
<dbReference type="GO" id="GO:0080090">
    <property type="term" value="P:regulation of primary metabolic process"/>
    <property type="evidence" value="ECO:0007669"/>
    <property type="project" value="UniProtKB-ARBA"/>
</dbReference>
<keyword evidence="6" id="KW-0067">ATP-binding</keyword>
<dbReference type="GO" id="GO:0004674">
    <property type="term" value="F:protein serine/threonine kinase activity"/>
    <property type="evidence" value="ECO:0007669"/>
    <property type="project" value="UniProtKB-KW"/>
</dbReference>
<dbReference type="EMBL" id="MVHJ01000002">
    <property type="protein sequence ID" value="ORA06706.1"/>
    <property type="molecule type" value="Genomic_DNA"/>
</dbReference>
<dbReference type="Pfam" id="PF00656">
    <property type="entry name" value="Peptidase_C14"/>
    <property type="match status" value="1"/>
</dbReference>
<dbReference type="PROSITE" id="PS00108">
    <property type="entry name" value="PROTEIN_KINASE_ST"/>
    <property type="match status" value="1"/>
</dbReference>
<dbReference type="Pfam" id="PF00069">
    <property type="entry name" value="Pkinase"/>
    <property type="match status" value="1"/>
</dbReference>
<dbReference type="SUPFAM" id="SSF56112">
    <property type="entry name" value="Protein kinase-like (PK-like)"/>
    <property type="match status" value="1"/>
</dbReference>
<proteinExistence type="predicted"/>
<keyword evidence="3" id="KW-0808">Transferase</keyword>